<evidence type="ECO:0000256" key="1">
    <source>
        <dbReference type="ARBA" id="ARBA00022729"/>
    </source>
</evidence>
<evidence type="ECO:0000313" key="5">
    <source>
        <dbReference type="RefSeq" id="XP_008802992.2"/>
    </source>
</evidence>
<reference evidence="5" key="1">
    <citation type="submission" date="2025-08" db="UniProtKB">
        <authorList>
            <consortium name="RefSeq"/>
        </authorList>
    </citation>
    <scope>IDENTIFICATION</scope>
    <source>
        <tissue evidence="5">Young leaves</tissue>
    </source>
</reference>
<dbReference type="InterPro" id="IPR044788">
    <property type="entry name" value="X8_dom_prot"/>
</dbReference>
<dbReference type="PANTHER" id="PTHR31044">
    <property type="entry name" value="BETA-1,3 GLUCANASE"/>
    <property type="match status" value="1"/>
</dbReference>
<dbReference type="GeneID" id="103716672"/>
<keyword evidence="1" id="KW-0732">Signal</keyword>
<evidence type="ECO:0000256" key="2">
    <source>
        <dbReference type="SAM" id="Phobius"/>
    </source>
</evidence>
<dbReference type="GO" id="GO:0009506">
    <property type="term" value="C:plasmodesma"/>
    <property type="evidence" value="ECO:0007669"/>
    <property type="project" value="UniProtKB-ARBA"/>
</dbReference>
<dbReference type="OrthoDB" id="1928574at2759"/>
<evidence type="ECO:0000259" key="3">
    <source>
        <dbReference type="SMART" id="SM00768"/>
    </source>
</evidence>
<feature type="domain" description="X8" evidence="3">
    <location>
        <begin position="62"/>
        <end position="145"/>
    </location>
</feature>
<name>A0A8B7CNU0_PHODC</name>
<gene>
    <name evidence="5" type="primary">LOC103716672</name>
</gene>
<dbReference type="Proteomes" id="UP000228380">
    <property type="component" value="Unplaced"/>
</dbReference>
<dbReference type="KEGG" id="pda:103716672"/>
<dbReference type="Pfam" id="PF07983">
    <property type="entry name" value="X8"/>
    <property type="match status" value="1"/>
</dbReference>
<keyword evidence="2" id="KW-0472">Membrane</keyword>
<keyword evidence="4" id="KW-1185">Reference proteome</keyword>
<dbReference type="PANTHER" id="PTHR31044:SF130">
    <property type="entry name" value="CARBOHYDRATE-BINDING X8 DOMAIN SUPERFAMILY PROTEIN"/>
    <property type="match status" value="1"/>
</dbReference>
<dbReference type="Gene3D" id="1.20.58.1040">
    <property type="match status" value="1"/>
</dbReference>
<sequence length="146" mass="15766">MATQGLKPSSPSHFILVSSSCSLPMAKSVLPLPVFCLLLLLLCMIFGGTVKLVNGQLSSQKTWCIAKPSTTELALKDNIQFACNNINCSPIQIGGSCFYPDTTISHASVAMNLYYQANGRNYWNCEFGGSGLTSFSDPSYGNCKYD</sequence>
<organism evidence="4 5">
    <name type="scientific">Phoenix dactylifera</name>
    <name type="common">Date palm</name>
    <dbReference type="NCBI Taxonomy" id="42345"/>
    <lineage>
        <taxon>Eukaryota</taxon>
        <taxon>Viridiplantae</taxon>
        <taxon>Streptophyta</taxon>
        <taxon>Embryophyta</taxon>
        <taxon>Tracheophyta</taxon>
        <taxon>Spermatophyta</taxon>
        <taxon>Magnoliopsida</taxon>
        <taxon>Liliopsida</taxon>
        <taxon>Arecaceae</taxon>
        <taxon>Coryphoideae</taxon>
        <taxon>Phoeniceae</taxon>
        <taxon>Phoenix</taxon>
    </lineage>
</organism>
<dbReference type="PROSITE" id="PS51257">
    <property type="entry name" value="PROKAR_LIPOPROTEIN"/>
    <property type="match status" value="1"/>
</dbReference>
<dbReference type="InterPro" id="IPR012946">
    <property type="entry name" value="X8"/>
</dbReference>
<keyword evidence="2" id="KW-0812">Transmembrane</keyword>
<evidence type="ECO:0000313" key="4">
    <source>
        <dbReference type="Proteomes" id="UP000228380"/>
    </source>
</evidence>
<accession>A0A8B7CNU0</accession>
<keyword evidence="2" id="KW-1133">Transmembrane helix</keyword>
<dbReference type="RefSeq" id="XP_008802992.2">
    <property type="nucleotide sequence ID" value="XM_008804770.3"/>
</dbReference>
<protein>
    <submittedName>
        <fullName evidence="5">Glucan endo-1,3-beta-glucosidase-like</fullName>
    </submittedName>
</protein>
<dbReference type="SMART" id="SM00768">
    <property type="entry name" value="X8"/>
    <property type="match status" value="1"/>
</dbReference>
<feature type="transmembrane region" description="Helical" evidence="2">
    <location>
        <begin position="32"/>
        <end position="53"/>
    </location>
</feature>
<proteinExistence type="predicted"/>
<dbReference type="AlphaFoldDB" id="A0A8B7CNU0"/>